<evidence type="ECO:0000256" key="3">
    <source>
        <dbReference type="ARBA" id="ARBA00012744"/>
    </source>
</evidence>
<keyword evidence="4" id="KW-0732">Signal</keyword>
<dbReference type="InterPro" id="IPR051915">
    <property type="entry name" value="Cellulose_Degrad_GH3"/>
</dbReference>
<feature type="domain" description="Fibronectin type III-like" evidence="8">
    <location>
        <begin position="625"/>
        <end position="694"/>
    </location>
</feature>
<comment type="similarity">
    <text evidence="2 7">Belongs to the glycosyl hydrolase 3 family.</text>
</comment>
<dbReference type="PRINTS" id="PR00133">
    <property type="entry name" value="GLHYDRLASE3"/>
</dbReference>
<organism evidence="9 10">
    <name type="scientific">Alkalibacterium iburiense</name>
    <dbReference type="NCBI Taxonomy" id="290589"/>
    <lineage>
        <taxon>Bacteria</taxon>
        <taxon>Bacillati</taxon>
        <taxon>Bacillota</taxon>
        <taxon>Bacilli</taxon>
        <taxon>Lactobacillales</taxon>
        <taxon>Carnobacteriaceae</taxon>
        <taxon>Alkalibacterium</taxon>
    </lineage>
</organism>
<dbReference type="InterPro" id="IPR026891">
    <property type="entry name" value="Fn3-like"/>
</dbReference>
<dbReference type="Gene3D" id="3.20.20.300">
    <property type="entry name" value="Glycoside hydrolase, family 3, N-terminal domain"/>
    <property type="match status" value="1"/>
</dbReference>
<reference evidence="9 10" key="1">
    <citation type="journal article" date="2019" name="Int. J. Syst. Evol. Microbiol.">
        <title>The Global Catalogue of Microorganisms (GCM) 10K type strain sequencing project: providing services to taxonomists for standard genome sequencing and annotation.</title>
        <authorList>
            <consortium name="The Broad Institute Genomics Platform"/>
            <consortium name="The Broad Institute Genome Sequencing Center for Infectious Disease"/>
            <person name="Wu L."/>
            <person name="Ma J."/>
        </authorList>
    </citation>
    <scope>NUCLEOTIDE SEQUENCE [LARGE SCALE GENOMIC DNA]</scope>
    <source>
        <strain evidence="9 10">JCM 12662</strain>
    </source>
</reference>
<dbReference type="InterPro" id="IPR019800">
    <property type="entry name" value="Glyco_hydro_3_AS"/>
</dbReference>
<dbReference type="InterPro" id="IPR013783">
    <property type="entry name" value="Ig-like_fold"/>
</dbReference>
<dbReference type="InterPro" id="IPR036962">
    <property type="entry name" value="Glyco_hydro_3_N_sf"/>
</dbReference>
<dbReference type="Gene3D" id="3.40.50.1700">
    <property type="entry name" value="Glycoside hydrolase family 3 C-terminal domain"/>
    <property type="match status" value="1"/>
</dbReference>
<keyword evidence="6 7" id="KW-0326">Glycosidase</keyword>
<evidence type="ECO:0000313" key="10">
    <source>
        <dbReference type="Proteomes" id="UP001501166"/>
    </source>
</evidence>
<accession>A0ABN0XE50</accession>
<dbReference type="GO" id="GO:0016787">
    <property type="term" value="F:hydrolase activity"/>
    <property type="evidence" value="ECO:0007669"/>
    <property type="project" value="UniProtKB-KW"/>
</dbReference>
<dbReference type="Gene3D" id="2.60.40.10">
    <property type="entry name" value="Immunoglobulins"/>
    <property type="match status" value="1"/>
</dbReference>
<comment type="catalytic activity">
    <reaction evidence="1">
        <text>Hydrolysis of terminal, non-reducing beta-D-glucosyl residues with release of beta-D-glucose.</text>
        <dbReference type="EC" id="3.2.1.21"/>
    </reaction>
</comment>
<dbReference type="SMART" id="SM01217">
    <property type="entry name" value="Fn3_like"/>
    <property type="match status" value="1"/>
</dbReference>
<name>A0ABN0XE50_9LACT</name>
<dbReference type="Proteomes" id="UP001501166">
    <property type="component" value="Unassembled WGS sequence"/>
</dbReference>
<dbReference type="EMBL" id="BAAACW010000078">
    <property type="protein sequence ID" value="GAA0361811.1"/>
    <property type="molecule type" value="Genomic_DNA"/>
</dbReference>
<evidence type="ECO:0000259" key="8">
    <source>
        <dbReference type="SMART" id="SM01217"/>
    </source>
</evidence>
<evidence type="ECO:0000256" key="5">
    <source>
        <dbReference type="ARBA" id="ARBA00022801"/>
    </source>
</evidence>
<dbReference type="InterPro" id="IPR017853">
    <property type="entry name" value="GH"/>
</dbReference>
<dbReference type="SUPFAM" id="SSF52279">
    <property type="entry name" value="Beta-D-glucan exohydrolase, C-terminal domain"/>
    <property type="match status" value="1"/>
</dbReference>
<evidence type="ECO:0000256" key="4">
    <source>
        <dbReference type="ARBA" id="ARBA00022729"/>
    </source>
</evidence>
<dbReference type="Pfam" id="PF01915">
    <property type="entry name" value="Glyco_hydro_3_C"/>
    <property type="match status" value="1"/>
</dbReference>
<evidence type="ECO:0000256" key="6">
    <source>
        <dbReference type="ARBA" id="ARBA00023295"/>
    </source>
</evidence>
<dbReference type="InterPro" id="IPR036881">
    <property type="entry name" value="Glyco_hydro_3_C_sf"/>
</dbReference>
<evidence type="ECO:0000313" key="9">
    <source>
        <dbReference type="EMBL" id="GAA0361811.1"/>
    </source>
</evidence>
<gene>
    <name evidence="9" type="ORF">GCM10008932_13060</name>
</gene>
<dbReference type="PANTHER" id="PTHR30620:SF16">
    <property type="entry name" value="LYSOSOMAL BETA GLUCOSIDASE"/>
    <property type="match status" value="1"/>
</dbReference>
<dbReference type="PROSITE" id="PS00775">
    <property type="entry name" value="GLYCOSYL_HYDROL_F3"/>
    <property type="match status" value="1"/>
</dbReference>
<dbReference type="SUPFAM" id="SSF51445">
    <property type="entry name" value="(Trans)glycosidases"/>
    <property type="match status" value="1"/>
</dbReference>
<dbReference type="InterPro" id="IPR001764">
    <property type="entry name" value="Glyco_hydro_3_N"/>
</dbReference>
<evidence type="ECO:0000256" key="7">
    <source>
        <dbReference type="RuleBase" id="RU361161"/>
    </source>
</evidence>
<comment type="caution">
    <text evidence="9">The sequence shown here is derived from an EMBL/GenBank/DDBJ whole genome shotgun (WGS) entry which is preliminary data.</text>
</comment>
<dbReference type="Pfam" id="PF00933">
    <property type="entry name" value="Glyco_hydro_3"/>
    <property type="match status" value="1"/>
</dbReference>
<proteinExistence type="inferred from homology"/>
<dbReference type="InterPro" id="IPR002772">
    <property type="entry name" value="Glyco_hydro_3_C"/>
</dbReference>
<dbReference type="EC" id="3.2.1.21" evidence="3"/>
<evidence type="ECO:0000256" key="2">
    <source>
        <dbReference type="ARBA" id="ARBA00005336"/>
    </source>
</evidence>
<dbReference type="PANTHER" id="PTHR30620">
    <property type="entry name" value="PERIPLASMIC BETA-GLUCOSIDASE-RELATED"/>
    <property type="match status" value="1"/>
</dbReference>
<keyword evidence="10" id="KW-1185">Reference proteome</keyword>
<dbReference type="Pfam" id="PF14310">
    <property type="entry name" value="Fn3-like"/>
    <property type="match status" value="1"/>
</dbReference>
<keyword evidence="5 7" id="KW-0378">Hydrolase</keyword>
<dbReference type="NCBIfam" id="NF011678">
    <property type="entry name" value="PRK15098.1"/>
    <property type="match status" value="1"/>
</dbReference>
<protein>
    <recommendedName>
        <fullName evidence="3">beta-glucosidase</fullName>
        <ecNumber evidence="3">3.2.1.21</ecNumber>
    </recommendedName>
</protein>
<sequence>MEEKVGQLAQIAGVPYESEQSEITGPVAEMGIPRKLLPIAGSVLGVSGAETVKRIQDNYLKENRLGIPLIFMVDVIHGFKTIFPIPLAIGASWDTDLAEESARIAAKEAAVSGVHVTFSPMVDLVRDPRWGRVMETTGEDKYLNERFAESFVRGYQNNNDYSDPYAIAACVKHFAGYGAPEGGRDYNTVDMSERQLREHYLSGYKAGIDEGAELVMTSFNTVDGIPATANKWLLDDVLRKEWGFDGVIITDWASLGETIPHGVAANEKEAAQKGIDATVDMEMMTFTYSNHLEELVEEGSVDEEQVDQAVLRILKLKNKLGLFENPYRTASVSDEGSIVFSEENRQKALEVAENSMVLLKNEQNTLPLVPNEEKIALIGPFGTDENLLGAWSWRGEPNTASQVLESMRKVVNEDNLLYSKGSNIEEITTEQLEEAVQTAEKADTIVLALGEHWEMSGEAASRTNIKLPDAQLQLIKRLSELKKPIVTVLFNGRPLDLNGIEEYSDAILEAWFPGTEGGEAVTNILFGKANPSGKLPMSFPENVGQVPIYYNRFNTGRPYESAPNDKYVSKYLDSSNYPKYDFGYGLSYSDFELSPVQLSKNEMTPGDEITASVTVTNKGERAGKEVVQLYIRDLVGEVVRPLKELKGFKKIHLEAGESEEVTFTVTEDMLRYYHPDQTFRSDAGEFEVFINNSSHTSHTETIVLTNK</sequence>
<evidence type="ECO:0000256" key="1">
    <source>
        <dbReference type="ARBA" id="ARBA00000448"/>
    </source>
</evidence>